<evidence type="ECO:0000256" key="5">
    <source>
        <dbReference type="ARBA" id="ARBA00022692"/>
    </source>
</evidence>
<dbReference type="PROSITE" id="PS51804">
    <property type="entry name" value="ZF_C2HC_LYAR"/>
    <property type="match status" value="2"/>
</dbReference>
<evidence type="ECO:0000256" key="14">
    <source>
        <dbReference type="PROSITE-ProRule" id="PRU01145"/>
    </source>
</evidence>
<evidence type="ECO:0000313" key="19">
    <source>
        <dbReference type="Proteomes" id="UP000035681"/>
    </source>
</evidence>
<feature type="compositionally biased region" description="Basic and acidic residues" evidence="15">
    <location>
        <begin position="462"/>
        <end position="473"/>
    </location>
</feature>
<keyword evidence="8 14" id="KW-0863">Zinc-finger</keyword>
<evidence type="ECO:0000259" key="17">
    <source>
        <dbReference type="Pfam" id="PF08790"/>
    </source>
</evidence>
<dbReference type="Pfam" id="PF10277">
    <property type="entry name" value="Frag1"/>
    <property type="match status" value="1"/>
</dbReference>
<accession>A0A0K0EFV8</accession>
<keyword evidence="7" id="KW-0677">Repeat</keyword>
<feature type="transmembrane region" description="Helical" evidence="16">
    <location>
        <begin position="109"/>
        <end position="131"/>
    </location>
</feature>
<dbReference type="GO" id="GO:0000139">
    <property type="term" value="C:Golgi membrane"/>
    <property type="evidence" value="ECO:0007669"/>
    <property type="project" value="UniProtKB-SubCell"/>
</dbReference>
<organism evidence="20">
    <name type="scientific">Strongyloides stercoralis</name>
    <name type="common">Threadworm</name>
    <dbReference type="NCBI Taxonomy" id="6248"/>
    <lineage>
        <taxon>Eukaryota</taxon>
        <taxon>Metazoa</taxon>
        <taxon>Ecdysozoa</taxon>
        <taxon>Nematoda</taxon>
        <taxon>Chromadorea</taxon>
        <taxon>Rhabditida</taxon>
        <taxon>Tylenchina</taxon>
        <taxon>Panagrolaimomorpha</taxon>
        <taxon>Strongyloidoidea</taxon>
        <taxon>Strongyloididae</taxon>
        <taxon>Strongyloides</taxon>
    </lineage>
</organism>
<reference evidence="20" key="1">
    <citation type="submission" date="2015-08" db="UniProtKB">
        <authorList>
            <consortium name="WormBaseParasite"/>
        </authorList>
    </citation>
    <scope>IDENTIFICATION</scope>
</reference>
<dbReference type="InterPro" id="IPR036236">
    <property type="entry name" value="Znf_C2H2_sf"/>
</dbReference>
<evidence type="ECO:0000256" key="1">
    <source>
        <dbReference type="ARBA" id="ARBA00004123"/>
    </source>
</evidence>
<dbReference type="GO" id="GO:0008270">
    <property type="term" value="F:zinc ion binding"/>
    <property type="evidence" value="ECO:0007669"/>
    <property type="project" value="UniProtKB-KW"/>
</dbReference>
<dbReference type="GO" id="GO:0005789">
    <property type="term" value="C:endoplasmic reticulum membrane"/>
    <property type="evidence" value="ECO:0007669"/>
    <property type="project" value="TreeGrafter"/>
</dbReference>
<feature type="compositionally biased region" description="Basic and acidic residues" evidence="15">
    <location>
        <begin position="540"/>
        <end position="555"/>
    </location>
</feature>
<protein>
    <submittedName>
        <fullName evidence="20 21">Zf-LYAR domain-containing protein</fullName>
    </submittedName>
</protein>
<name>A0A0K0EFV8_STRER</name>
<evidence type="ECO:0000256" key="9">
    <source>
        <dbReference type="ARBA" id="ARBA00022833"/>
    </source>
</evidence>
<dbReference type="FunFam" id="3.30.1490.490:FF:000001">
    <property type="entry name" value="cell growth-regulating nucleolar protein-like"/>
    <property type="match status" value="1"/>
</dbReference>
<keyword evidence="12 16" id="KW-0472">Membrane</keyword>
<feature type="transmembrane region" description="Helical" evidence="16">
    <location>
        <begin position="182"/>
        <end position="199"/>
    </location>
</feature>
<dbReference type="GO" id="GO:0005634">
    <property type="term" value="C:nucleus"/>
    <property type="evidence" value="ECO:0007669"/>
    <property type="project" value="UniProtKB-SubCell"/>
</dbReference>
<keyword evidence="10 16" id="KW-1133">Transmembrane helix</keyword>
<keyword evidence="4" id="KW-0337">GPI-anchor biosynthesis</keyword>
<dbReference type="SUPFAM" id="SSF57667">
    <property type="entry name" value="beta-beta-alpha zinc fingers"/>
    <property type="match status" value="2"/>
</dbReference>
<feature type="region of interest" description="Disordered" evidence="15">
    <location>
        <begin position="407"/>
        <end position="555"/>
    </location>
</feature>
<evidence type="ECO:0000259" key="18">
    <source>
        <dbReference type="Pfam" id="PF10277"/>
    </source>
</evidence>
<dbReference type="PANTHER" id="PTHR12892:SF11">
    <property type="entry name" value="POST-GPI ATTACHMENT TO PROTEINS FACTOR 2"/>
    <property type="match status" value="1"/>
</dbReference>
<evidence type="ECO:0000256" key="6">
    <source>
        <dbReference type="ARBA" id="ARBA00022723"/>
    </source>
</evidence>
<dbReference type="AlphaFoldDB" id="A0A0K0EFV8"/>
<evidence type="ECO:0000256" key="15">
    <source>
        <dbReference type="SAM" id="MobiDB-lite"/>
    </source>
</evidence>
<dbReference type="GO" id="GO:0006506">
    <property type="term" value="P:GPI anchor biosynthetic process"/>
    <property type="evidence" value="ECO:0007669"/>
    <property type="project" value="UniProtKB-KW"/>
</dbReference>
<dbReference type="PANTHER" id="PTHR12892">
    <property type="entry name" value="FGF RECEPTOR ACTIVATING PROTEIN 1"/>
    <property type="match status" value="1"/>
</dbReference>
<dbReference type="WBParaSite" id="TCONS_00003525.p1">
    <property type="protein sequence ID" value="TCONS_00003525.p1"/>
    <property type="gene ID" value="XLOC_003261"/>
</dbReference>
<evidence type="ECO:0000256" key="4">
    <source>
        <dbReference type="ARBA" id="ARBA00022502"/>
    </source>
</evidence>
<feature type="domain" description="Zinc finger C2H2 LYAR-type" evidence="17">
    <location>
        <begin position="285"/>
        <end position="312"/>
    </location>
</feature>
<evidence type="ECO:0000256" key="12">
    <source>
        <dbReference type="ARBA" id="ARBA00023136"/>
    </source>
</evidence>
<evidence type="ECO:0000256" key="11">
    <source>
        <dbReference type="ARBA" id="ARBA00023034"/>
    </source>
</evidence>
<evidence type="ECO:0000256" key="16">
    <source>
        <dbReference type="SAM" id="Phobius"/>
    </source>
</evidence>
<sequence length="555" mass="64408">MVFNDEQLVTIQFATLAKVVGFCPSIALVLCILTSMILHWDLVTSTHCNVYNFFPSVSAAIATYNPEKYIWRFLIAIHITPRYVFAFANRNLLIKCPLRPSSSISFFSALCNLSCILNILEITFLLLLTTISSTDDHFLHKCSFIGFVTSAMIHMYLSTWLYNHSNRRRVTNFGEKIYQKKVISSISCTLSLSMAMYFYWRHNTYCEPGVYTLFALSEYAYIISNIAFHFTTFYDFVDKRFILSSGTSTFGKKNKMVFFACDSCGESLKKNAVEKHIYRCKNATYSCMDCQKSFDKFSYSSHLKCISEEERYGGKNYVAKENKGEKKQNAWCEQVTKAIENVKEKDLKDILRQVSKFDNIPRKEVKFLNFLSNSLKIKNRGLCERAWKAIEIEAVKMREEAIARSEEAKLKAKKEKEAKEKAKEDSSNCKEDASDDGEVKEKKKKSKKKDKCKLSEDEENSKDDSCDERVNEKKSKKKNKHKVVEVEENLKEDVSDEEIKEKKSKKKNKRKLEEAEEKLKEDVSDEEVKEKKSKKKNKRKLAEAEENFKKVKKVE</sequence>
<feature type="transmembrane region" description="Helical" evidence="16">
    <location>
        <begin position="219"/>
        <end position="237"/>
    </location>
</feature>
<feature type="compositionally biased region" description="Basic and acidic residues" evidence="15">
    <location>
        <begin position="407"/>
        <end position="441"/>
    </location>
</feature>
<evidence type="ECO:0000256" key="13">
    <source>
        <dbReference type="ARBA" id="ARBA00023242"/>
    </source>
</evidence>
<dbReference type="Pfam" id="PF08790">
    <property type="entry name" value="zf-LYAR"/>
    <property type="match status" value="1"/>
</dbReference>
<dbReference type="Proteomes" id="UP000035681">
    <property type="component" value="Unplaced"/>
</dbReference>
<feature type="compositionally biased region" description="Basic and acidic residues" evidence="15">
    <location>
        <begin position="482"/>
        <end position="501"/>
    </location>
</feature>
<dbReference type="InterPro" id="IPR019402">
    <property type="entry name" value="CWH43_N"/>
</dbReference>
<evidence type="ECO:0000256" key="7">
    <source>
        <dbReference type="ARBA" id="ARBA00022737"/>
    </source>
</evidence>
<dbReference type="STRING" id="6248.A0A0K0EFV8"/>
<evidence type="ECO:0000256" key="10">
    <source>
        <dbReference type="ARBA" id="ARBA00022989"/>
    </source>
</evidence>
<keyword evidence="9" id="KW-0862">Zinc</keyword>
<dbReference type="InterPro" id="IPR014898">
    <property type="entry name" value="Znf_C2H2_LYAR"/>
</dbReference>
<evidence type="ECO:0000313" key="21">
    <source>
        <dbReference type="WBParaSite" id="TCONS_00003525.p1"/>
    </source>
</evidence>
<keyword evidence="5 16" id="KW-0812">Transmembrane</keyword>
<evidence type="ECO:0000256" key="2">
    <source>
        <dbReference type="ARBA" id="ARBA00004653"/>
    </source>
</evidence>
<comment type="similarity">
    <text evidence="3">Belongs to the PGAP2 family.</text>
</comment>
<feature type="compositionally biased region" description="Basic residues" evidence="15">
    <location>
        <begin position="442"/>
        <end position="451"/>
    </location>
</feature>
<keyword evidence="13" id="KW-0539">Nucleus</keyword>
<feature type="compositionally biased region" description="Basic and acidic residues" evidence="15">
    <location>
        <begin position="511"/>
        <end position="530"/>
    </location>
</feature>
<evidence type="ECO:0000256" key="8">
    <source>
        <dbReference type="ARBA" id="ARBA00022771"/>
    </source>
</evidence>
<feature type="transmembrane region" description="Helical" evidence="16">
    <location>
        <begin position="143"/>
        <end position="162"/>
    </location>
</feature>
<comment type="subcellular location">
    <subcellularLocation>
        <location evidence="2">Golgi apparatus membrane</location>
        <topology evidence="2">Multi-pass membrane protein</topology>
    </subcellularLocation>
    <subcellularLocation>
        <location evidence="1">Nucleus</location>
    </subcellularLocation>
</comment>
<dbReference type="WBParaSite" id="SSTP_0000836500.1">
    <property type="protein sequence ID" value="SSTP_0000836500.1"/>
    <property type="gene ID" value="SSTP_0000836500"/>
</dbReference>
<keyword evidence="19" id="KW-1185">Reference proteome</keyword>
<dbReference type="Gene3D" id="3.30.1490.490">
    <property type="match status" value="1"/>
</dbReference>
<feature type="domain" description="CWH43-like N-terminal" evidence="18">
    <location>
        <begin position="14"/>
        <end position="237"/>
    </location>
</feature>
<keyword evidence="11" id="KW-0333">Golgi apparatus</keyword>
<dbReference type="InterPro" id="IPR039545">
    <property type="entry name" value="PGAP2"/>
</dbReference>
<evidence type="ECO:0000313" key="20">
    <source>
        <dbReference type="WBParaSite" id="SSTP_0000836500.1"/>
    </source>
</evidence>
<evidence type="ECO:0000256" key="3">
    <source>
        <dbReference type="ARBA" id="ARBA00007414"/>
    </source>
</evidence>
<feature type="transmembrane region" description="Helical" evidence="16">
    <location>
        <begin position="69"/>
        <end position="88"/>
    </location>
</feature>
<feature type="transmembrane region" description="Helical" evidence="16">
    <location>
        <begin position="19"/>
        <end position="40"/>
    </location>
</feature>
<keyword evidence="6" id="KW-0479">Metal-binding</keyword>
<proteinExistence type="inferred from homology"/>